<dbReference type="Proteomes" id="UP000009044">
    <property type="component" value="Chromosome"/>
</dbReference>
<dbReference type="eggNOG" id="COG5519">
    <property type="taxonomic scope" value="Bacteria"/>
</dbReference>
<dbReference type="GO" id="GO:0004386">
    <property type="term" value="F:helicase activity"/>
    <property type="evidence" value="ECO:0007669"/>
    <property type="project" value="UniProtKB-KW"/>
</dbReference>
<reference evidence="4" key="1">
    <citation type="journal article" date="2011" name="J. Bacteriol.">
        <title>Complete genome sequence of NBRC 3288, a unique cellulose-nonproducing strain of Gluconacetobacter xylinus isolated from vinegar.</title>
        <authorList>
            <person name="Ogino H."/>
            <person name="Azuma Y."/>
            <person name="Hosoyama A."/>
            <person name="Nakazawa H."/>
            <person name="Matsutani M."/>
            <person name="Hasegawa A."/>
            <person name="Otsuyama K."/>
            <person name="Matsushita K."/>
            <person name="Fujita N."/>
            <person name="Shirai M."/>
        </authorList>
    </citation>
    <scope>NUCLEOTIDE SEQUENCE [LARGE SCALE GENOMIC DNA]</scope>
    <source>
        <strain evidence="4">NBRC 3288 / BCRC 11682 / LMG 1693</strain>
    </source>
</reference>
<dbReference type="KEGG" id="gxy:GLX_16480"/>
<sequence length="865" mass="93121">MSENDMPVDYTDPAPDPHIPVPATSIDNFGNITNLTPDLESAFSPLAEAERQTIPGRTGEIWDPITPAPSEPEMPRGASAMWVYRDADGQPLCARFRKDDGAGGKVVLPLTYGRRLWTDGKGSRWDVTGWHWKQGAKPLPLYGLEQLAAFADVPVLLVEGEKTADAAAALFKDCVVMTSQGGSKAAANNDWSPLAGRDVIIWPDNDDAGQAWADDVIRYLREAGAGIVRKVDVPATLPLGWDLADDVPPDVLAEQENTSAAEWAVRLVEVAPMAAPNVQMPPGYFMNPAGLHFMPDSNGDIPAPPIWIAAPFDVVAETNDGTGFGWGLMIRWQDRDNRKHEWAIPKRMVHGDGKDISGELEDAGLNCSISATRYLRQFIASARTKARLRCVDRAGWHTAPDGHTFILPGGLPIGTGARSVVFQSSRATTGQEFAVAGTLAEWQHKVAACAVGNSRLALFLSAAFAGPLLDIVGEQSGGIHLVGKAQSGKSTAAYIAGSVWGRGDREGQIRAWRGTANGLEGVASETSDTVLILDEMGQADSREVGEITYMLANNSGKMRAGRTGNARARKTWRVLFLSTGEVTLAAKMGEAGKRIMAGQEVRLVNIPADAGAGMGAFENLHDMESGGALADHLRDAARTCYGTASRAFLSRLVHDRAHDAEGLEKRLKAIRRQFEARFVPPKADGQVRSVAARFALIAGAGELATSYGVLPWKRGEAFHAAGACFAAWFAERGSAGASEDMKAVDQVRGFIEKHGESRFTNIALITPMSEAEGVLAASRTINRVGFKRKVETGGQVRWEYLILREMWKTEVCQGLDAVRAAKAVRDAGYLVTEEGRDLTRKVSIPGEGRPRVYVIRGAILGDDEA</sequence>
<dbReference type="AlphaFoldDB" id="G2I7G3"/>
<evidence type="ECO:0000313" key="3">
    <source>
        <dbReference type="EMBL" id="BAK84060.1"/>
    </source>
</evidence>
<organism evidence="3 4">
    <name type="scientific">Komagataeibacter medellinensis (strain NBRC 3288 / BCRC 11682 / LMG 1693 / Kondo 51)</name>
    <name type="common">Gluconacetobacter medellinensis</name>
    <dbReference type="NCBI Taxonomy" id="634177"/>
    <lineage>
        <taxon>Bacteria</taxon>
        <taxon>Pseudomonadati</taxon>
        <taxon>Pseudomonadota</taxon>
        <taxon>Alphaproteobacteria</taxon>
        <taxon>Acetobacterales</taxon>
        <taxon>Acetobacteraceae</taxon>
        <taxon>Komagataeibacter</taxon>
    </lineage>
</organism>
<proteinExistence type="predicted"/>
<accession>G2I7G3</accession>
<dbReference type="Pfam" id="PF19898">
    <property type="entry name" value="DUF6371"/>
    <property type="match status" value="1"/>
</dbReference>
<dbReference type="Gene3D" id="3.40.1360.10">
    <property type="match status" value="1"/>
</dbReference>
<dbReference type="RefSeq" id="WP_014105600.1">
    <property type="nucleotide sequence ID" value="NC_016027.1"/>
</dbReference>
<feature type="domain" description="DUF6371" evidence="2">
    <location>
        <begin position="140"/>
        <end position="204"/>
    </location>
</feature>
<keyword evidence="3" id="KW-0067">ATP-binding</keyword>
<protein>
    <submittedName>
        <fullName evidence="3">DNA/RNA helicase</fullName>
    </submittedName>
</protein>
<keyword evidence="3" id="KW-0347">Helicase</keyword>
<dbReference type="InterPro" id="IPR009270">
    <property type="entry name" value="DUF927"/>
</dbReference>
<name>G2I7G3_KOMMN</name>
<dbReference type="InterPro" id="IPR045951">
    <property type="entry name" value="DUF6371"/>
</dbReference>
<evidence type="ECO:0000259" key="1">
    <source>
        <dbReference type="Pfam" id="PF06048"/>
    </source>
</evidence>
<keyword evidence="3" id="KW-0378">Hydrolase</keyword>
<dbReference type="HOGENOM" id="CLU_005630_3_2_5"/>
<dbReference type="InterPro" id="IPR034154">
    <property type="entry name" value="TOPRIM_DnaG/twinkle"/>
</dbReference>
<gene>
    <name evidence="3" type="ordered locus">GLX_16480</name>
</gene>
<dbReference type="STRING" id="634177.GLX_16480"/>
<dbReference type="Pfam" id="PF06048">
    <property type="entry name" value="DUF927"/>
    <property type="match status" value="1"/>
</dbReference>
<evidence type="ECO:0000259" key="2">
    <source>
        <dbReference type="Pfam" id="PF19898"/>
    </source>
</evidence>
<keyword evidence="3" id="KW-0547">Nucleotide-binding</keyword>
<dbReference type="CDD" id="cd01029">
    <property type="entry name" value="TOPRIM_primases"/>
    <property type="match status" value="1"/>
</dbReference>
<dbReference type="EMBL" id="AP012159">
    <property type="protein sequence ID" value="BAK84060.1"/>
    <property type="molecule type" value="Genomic_DNA"/>
</dbReference>
<dbReference type="PATRIC" id="fig|634177.7.peg.1882"/>
<evidence type="ECO:0000313" key="4">
    <source>
        <dbReference type="Proteomes" id="UP000009044"/>
    </source>
</evidence>
<feature type="domain" description="DUF927" evidence="1">
    <location>
        <begin position="292"/>
        <end position="570"/>
    </location>
</feature>